<keyword evidence="4" id="KW-1185">Reference proteome</keyword>
<feature type="transmembrane region" description="Helical" evidence="2">
    <location>
        <begin position="108"/>
        <end position="128"/>
    </location>
</feature>
<gene>
    <name evidence="3" type="ORF">TNIN_220781</name>
</gene>
<proteinExistence type="predicted"/>
<evidence type="ECO:0000313" key="3">
    <source>
        <dbReference type="EMBL" id="GFY38354.1"/>
    </source>
</evidence>
<comment type="caution">
    <text evidence="3">The sequence shown here is derived from an EMBL/GenBank/DDBJ whole genome shotgun (WGS) entry which is preliminary data.</text>
</comment>
<dbReference type="AlphaFoldDB" id="A0A8X6WQ73"/>
<evidence type="ECO:0000256" key="1">
    <source>
        <dbReference type="SAM" id="MobiDB-lite"/>
    </source>
</evidence>
<name>A0A8X6WQ73_9ARAC</name>
<sequence>MIDCRVEDLDGRMERFSIFPVSGKHTEVKFFWVNVCGPDFNVRQEKQQGTVDRALGDFCPSSACLRVVSIDPQDKFYICKEIVNTEQRISSNAAQCMIAGAGKRDRPVALAVCSIFVWLIIGMMIYFFHELGSLPVLRDRLKIRKRVSFARAPKYLIIWPKIRSMPCNLRGSRLSIASSNSSRSHRLGKKISVSNNDNSYDESAIINISFSSAFGMDQSPLFSPRQGHGLDHDSEGEESILNYR</sequence>
<accession>A0A8X6WQ73</accession>
<keyword evidence="2" id="KW-0812">Transmembrane</keyword>
<protein>
    <submittedName>
        <fullName evidence="3">Uncharacterized protein</fullName>
    </submittedName>
</protein>
<feature type="region of interest" description="Disordered" evidence="1">
    <location>
        <begin position="223"/>
        <end position="244"/>
    </location>
</feature>
<dbReference type="Proteomes" id="UP000886998">
    <property type="component" value="Unassembled WGS sequence"/>
</dbReference>
<evidence type="ECO:0000256" key="2">
    <source>
        <dbReference type="SAM" id="Phobius"/>
    </source>
</evidence>
<evidence type="ECO:0000313" key="4">
    <source>
        <dbReference type="Proteomes" id="UP000886998"/>
    </source>
</evidence>
<keyword evidence="2" id="KW-0472">Membrane</keyword>
<reference evidence="3" key="1">
    <citation type="submission" date="2020-08" db="EMBL/GenBank/DDBJ databases">
        <title>Multicomponent nature underlies the extraordinary mechanical properties of spider dragline silk.</title>
        <authorList>
            <person name="Kono N."/>
            <person name="Nakamura H."/>
            <person name="Mori M."/>
            <person name="Yoshida Y."/>
            <person name="Ohtoshi R."/>
            <person name="Malay A.D."/>
            <person name="Moran D.A.P."/>
            <person name="Tomita M."/>
            <person name="Numata K."/>
            <person name="Arakawa K."/>
        </authorList>
    </citation>
    <scope>NUCLEOTIDE SEQUENCE</scope>
</reference>
<organism evidence="3 4">
    <name type="scientific">Trichonephila inaurata madagascariensis</name>
    <dbReference type="NCBI Taxonomy" id="2747483"/>
    <lineage>
        <taxon>Eukaryota</taxon>
        <taxon>Metazoa</taxon>
        <taxon>Ecdysozoa</taxon>
        <taxon>Arthropoda</taxon>
        <taxon>Chelicerata</taxon>
        <taxon>Arachnida</taxon>
        <taxon>Araneae</taxon>
        <taxon>Araneomorphae</taxon>
        <taxon>Entelegynae</taxon>
        <taxon>Araneoidea</taxon>
        <taxon>Nephilidae</taxon>
        <taxon>Trichonephila</taxon>
        <taxon>Trichonephila inaurata</taxon>
    </lineage>
</organism>
<dbReference type="EMBL" id="BMAV01000801">
    <property type="protein sequence ID" value="GFY38354.1"/>
    <property type="molecule type" value="Genomic_DNA"/>
</dbReference>
<keyword evidence="2" id="KW-1133">Transmembrane helix</keyword>